<comment type="pathway">
    <text evidence="3">Purine metabolism; AMP biosynthesis via salvage pathway; AMP from adenosine: step 1/1.</text>
</comment>
<proteinExistence type="inferred from homology"/>
<feature type="transmembrane region" description="Helical" evidence="18">
    <location>
        <begin position="852"/>
        <end position="877"/>
    </location>
</feature>
<feature type="compositionally biased region" description="Basic and acidic residues" evidence="17">
    <location>
        <begin position="296"/>
        <end position="306"/>
    </location>
</feature>
<evidence type="ECO:0000259" key="20">
    <source>
        <dbReference type="Pfam" id="PF02714"/>
    </source>
</evidence>
<dbReference type="Pfam" id="PF02714">
    <property type="entry name" value="RSN1_7TM"/>
    <property type="match status" value="1"/>
</dbReference>
<dbReference type="GO" id="GO:0005227">
    <property type="term" value="F:calcium-activated cation channel activity"/>
    <property type="evidence" value="ECO:0007669"/>
    <property type="project" value="InterPro"/>
</dbReference>
<dbReference type="Proteomes" id="UP000310066">
    <property type="component" value="Unassembled WGS sequence"/>
</dbReference>
<organism evidence="24 25">
    <name type="scientific">Friedmanniomyces endolithicus</name>
    <dbReference type="NCBI Taxonomy" id="329885"/>
    <lineage>
        <taxon>Eukaryota</taxon>
        <taxon>Fungi</taxon>
        <taxon>Dikarya</taxon>
        <taxon>Ascomycota</taxon>
        <taxon>Pezizomycotina</taxon>
        <taxon>Dothideomycetes</taxon>
        <taxon>Dothideomycetidae</taxon>
        <taxon>Mycosphaerellales</taxon>
        <taxon>Teratosphaeriaceae</taxon>
        <taxon>Friedmanniomyces</taxon>
    </lineage>
</organism>
<keyword evidence="15 18" id="KW-0472">Membrane</keyword>
<evidence type="ECO:0000256" key="16">
    <source>
        <dbReference type="PIRSR" id="PIRSR601805-1"/>
    </source>
</evidence>
<evidence type="ECO:0000256" key="7">
    <source>
        <dbReference type="ARBA" id="ARBA00022448"/>
    </source>
</evidence>
<dbReference type="GO" id="GO:0005524">
    <property type="term" value="F:ATP binding"/>
    <property type="evidence" value="ECO:0007669"/>
    <property type="project" value="UniProtKB-KW"/>
</dbReference>
<keyword evidence="7" id="KW-0813">Transport</keyword>
<feature type="region of interest" description="Disordered" evidence="17">
    <location>
        <begin position="1198"/>
        <end position="1220"/>
    </location>
</feature>
<dbReference type="InterPro" id="IPR029056">
    <property type="entry name" value="Ribokinase-like"/>
</dbReference>
<dbReference type="Pfam" id="PF12621">
    <property type="entry name" value="PHM7_ext"/>
    <property type="match status" value="1"/>
</dbReference>
<comment type="cofactor">
    <cofactor evidence="1">
        <name>Mg(2+)</name>
        <dbReference type="ChEBI" id="CHEBI:18420"/>
    </cofactor>
</comment>
<reference evidence="24 25" key="1">
    <citation type="submission" date="2017-03" db="EMBL/GenBank/DDBJ databases">
        <title>Genomes of endolithic fungi from Antarctica.</title>
        <authorList>
            <person name="Coleine C."/>
            <person name="Masonjones S."/>
            <person name="Stajich J.E."/>
        </authorList>
    </citation>
    <scope>NUCLEOTIDE SEQUENCE [LARGE SCALE GENOMIC DNA]</scope>
    <source>
        <strain evidence="24 25">CCFEE 5311</strain>
    </source>
</reference>
<dbReference type="GO" id="GO:0004001">
    <property type="term" value="F:adenosine kinase activity"/>
    <property type="evidence" value="ECO:0007669"/>
    <property type="project" value="UniProtKB-EC"/>
</dbReference>
<dbReference type="GO" id="GO:0044209">
    <property type="term" value="P:AMP salvage"/>
    <property type="evidence" value="ECO:0007669"/>
    <property type="project" value="UniProtKB-UniPathway"/>
</dbReference>
<evidence type="ECO:0000256" key="3">
    <source>
        <dbReference type="ARBA" id="ARBA00004801"/>
    </source>
</evidence>
<keyword evidence="11" id="KW-0547">Nucleotide-binding</keyword>
<dbReference type="GO" id="GO:0005886">
    <property type="term" value="C:plasma membrane"/>
    <property type="evidence" value="ECO:0007669"/>
    <property type="project" value="TreeGrafter"/>
</dbReference>
<feature type="region of interest" description="Disordered" evidence="17">
    <location>
        <begin position="1094"/>
        <end position="1177"/>
    </location>
</feature>
<feature type="transmembrane region" description="Helical" evidence="18">
    <location>
        <begin position="1005"/>
        <end position="1030"/>
    </location>
</feature>
<evidence type="ECO:0000259" key="21">
    <source>
        <dbReference type="Pfam" id="PF12621"/>
    </source>
</evidence>
<evidence type="ECO:0000256" key="14">
    <source>
        <dbReference type="ARBA" id="ARBA00022989"/>
    </source>
</evidence>
<feature type="transmembrane region" description="Helical" evidence="18">
    <location>
        <begin position="164"/>
        <end position="183"/>
    </location>
</feature>
<dbReference type="Gene3D" id="3.40.1190.20">
    <property type="match status" value="1"/>
</dbReference>
<dbReference type="InterPro" id="IPR022257">
    <property type="entry name" value="PHM7_ext"/>
</dbReference>
<dbReference type="FunFam" id="3.40.1190.20:FF:000014">
    <property type="entry name" value="ADO1p Adenosine kinase"/>
    <property type="match status" value="1"/>
</dbReference>
<feature type="compositionally biased region" description="Polar residues" evidence="17">
    <location>
        <begin position="1167"/>
        <end position="1177"/>
    </location>
</feature>
<dbReference type="InterPro" id="IPR001805">
    <property type="entry name" value="Adenokinase"/>
</dbReference>
<feature type="domain" description="CSC1/OSCA1-like cytosolic" evidence="23">
    <location>
        <begin position="658"/>
        <end position="745"/>
    </location>
</feature>
<feature type="domain" description="CSC1/OSCA1-like N-terminal transmembrane" evidence="22">
    <location>
        <begin position="36"/>
        <end position="185"/>
    </location>
</feature>
<name>A0A4U0U8D0_9PEZI</name>
<evidence type="ECO:0000256" key="1">
    <source>
        <dbReference type="ARBA" id="ARBA00001946"/>
    </source>
</evidence>
<dbReference type="SUPFAM" id="SSF53613">
    <property type="entry name" value="Ribokinase-like"/>
    <property type="match status" value="1"/>
</dbReference>
<evidence type="ECO:0000256" key="17">
    <source>
        <dbReference type="SAM" id="MobiDB-lite"/>
    </source>
</evidence>
<accession>A0A4U0U8D0</accession>
<dbReference type="InterPro" id="IPR003864">
    <property type="entry name" value="CSC1/OSCA1-like_7TM"/>
</dbReference>
<dbReference type="Pfam" id="PF00294">
    <property type="entry name" value="PfkB"/>
    <property type="match status" value="1"/>
</dbReference>
<feature type="compositionally biased region" description="Basic and acidic residues" evidence="17">
    <location>
        <begin position="1211"/>
        <end position="1220"/>
    </location>
</feature>
<sequence>MSSPPQPQCSGGSFLDSLNCGSGNALRNSGTTVNALLAAIAGSVAAFSVQLLLFVLIRQRLTRIYRPRSYLVPERERVPPPPSGLIAWLYPLYTTSDQAFVQKCGLDAYFFLRYLRMLLKFFLPVALILLPILLPLNNYSGNMQKGLDKLSISNVAPQYMGSRLRAHLILAIGVIIWFCYVVYKELRGYIRVRQAFLTSPQHRLRASATTVLVTGIPRKWLTLEALSGLYDVYPGGIKNIWINRNFDELSTKVQLRATTAENLEGAELDLLKKCRAAHEKKAKEVARKDGQHKKSKEQVKQDKVSEDAAAEQMAQEQGVSTGGQQATPRGLQDILQQAEDQEQREQKKESEKQHKAGNPLGIVGEGLDRVGLGAVNQGLGAVGHGFGLFGKGVGTLGQRVVGDMDDRVRNAEKGFDQAAYTGTGFVTDEELYRQSILSQSDGAPTPPQTPALEREARLQANTESARDALPDAVDGRVPADTQAKKQQPHPLSLPATVPAQQSQGSLESETTAIGNPEIHTTRPSVESRPRSQMHIVEPPTLQTRELTWKVWKNNDRSLAMPSPQPHTTEDDEFPLTATSVRMSANPKVKKETDLSASKLVQEIAFWKKGGNAAGREAKVEYATAFNKDWDEDQEQEPRWRHYIEPKERDTIRLPLVDQAWFPALPFVGQKVDKIYWLRRELARLNVEVEADQNNVERFPFMNSAFIQFNHQIAAHMACQSLSHHLPQAMAPRWLEISPDDVLWDNLSIKWWERLLRTNVVLVICAGLIILYAIPVTFTSLLAHLNTLATKYTWLTWVARIPTTGQALIEGLLPPLLLNLILFLVPDIFRWLVHLQGVPTGKEKELGVQTWYFTFLFIQIFFIGTLASGLTVFFSQLATQPGQVFKSLSESLPRASTYFFQYLLVQALSNSSGALLQFVSLFLWFLFARIMDNTPRQKWRRQITLNNLQWGSFFPPFTNFAVIGIVYSVIAPFILFFMLIIFGLFWVVYRYNVLYVYQFRNDTGGLLFPTAVNQLFVGIYVLEICLSGYFFIARSPAGTANCIPQGAIMVVVGILTIVYQWLLNKRLDPLFRYLPITLEDEAVIRDEEFARAQESKFAPLMNQQDGQDEGEDDMQDALEEQERAEEAESEMQVEQDLVEAAAQRRSTHMSNGEPKPTSREGSWKHTPPANSSPTWKTHRWAQTSPEAVARLRHLAGVQQKDRPPTRTNATVHSKETAPQDVEAQQHDNVGDVLFSGFADELEDLTPDERDLLTRYAFQHAALRAKRPAIWIPRDRLGVSDDEIKRAERMSTVGEGGKANIWMTNKGAALNGEGKAVFRQTPPDFSSAELIAFYVVEEEEEETPCNQLYIAEERERGDTFVYQIRPQAFLISKITTDTMPATYELLCLENPLLDIQAQGDEALLEKYGLKPNDAILAEEKHMGLYEELMEGHDAKLLAGGAAQNTARGAQYLLPPDSVIFIGCVGKDKYADILLEANKKAGLKVNYRYDDKQPTGRCGVVITGHNRSMCTDLAAANCYKIEHLKENWDLVEQSKAYYVGGYHLTVSVEATMALAKEAAKENKVSCTDNTDFDDWTNVLQPFCLSLSAPFIPQFFKDPLDQTAPYWDYVIGNETEATSYADSHDLKTHDIPAIAKHLANLPKENGKRKRIAIVTQGTDPTIIAVQGESDVKTFPVHSIDKKEIVDTTGAGDAFAGGFFAGVAKGEKLETCVDMGQWLAALSLRELGPSYVLPPPFEHSME</sequence>
<feature type="region of interest" description="Disordered" evidence="17">
    <location>
        <begin position="282"/>
        <end position="362"/>
    </location>
</feature>
<feature type="active site" description="Proton acceptor" evidence="16">
    <location>
        <position position="1688"/>
    </location>
</feature>
<feature type="domain" description="10TM putative phosphate transporter extracellular tail" evidence="21">
    <location>
        <begin position="1245"/>
        <end position="1322"/>
    </location>
</feature>
<feature type="domain" description="CSC1/OSCA1-like cytosolic" evidence="23">
    <location>
        <begin position="209"/>
        <end position="293"/>
    </location>
</feature>
<feature type="domain" description="CSC1/OSCA1-like 7TM region" evidence="20">
    <location>
        <begin position="758"/>
        <end position="1029"/>
    </location>
</feature>
<comment type="subcellular location">
    <subcellularLocation>
        <location evidence="2">Membrane</location>
        <topology evidence="2">Multi-pass membrane protein</topology>
    </subcellularLocation>
</comment>
<feature type="compositionally biased region" description="Polar residues" evidence="17">
    <location>
        <begin position="318"/>
        <end position="327"/>
    </location>
</feature>
<dbReference type="PANTHER" id="PTHR13018">
    <property type="entry name" value="PROBABLE MEMBRANE PROTEIN DUF221-RELATED"/>
    <property type="match status" value="1"/>
</dbReference>
<feature type="compositionally biased region" description="Basic and acidic residues" evidence="17">
    <location>
        <begin position="341"/>
        <end position="354"/>
    </location>
</feature>
<dbReference type="OrthoDB" id="1076608at2759"/>
<evidence type="ECO:0000259" key="22">
    <source>
        <dbReference type="Pfam" id="PF13967"/>
    </source>
</evidence>
<dbReference type="EC" id="2.7.1.20" evidence="6"/>
<evidence type="ECO:0000313" key="24">
    <source>
        <dbReference type="EMBL" id="TKA31541.1"/>
    </source>
</evidence>
<feature type="transmembrane region" description="Helical" evidence="18">
    <location>
        <begin position="759"/>
        <end position="784"/>
    </location>
</feature>
<evidence type="ECO:0000313" key="25">
    <source>
        <dbReference type="Proteomes" id="UP000310066"/>
    </source>
</evidence>
<feature type="compositionally biased region" description="Acidic residues" evidence="17">
    <location>
        <begin position="1126"/>
        <end position="1136"/>
    </location>
</feature>
<feature type="region of interest" description="Disordered" evidence="17">
    <location>
        <begin position="480"/>
        <end position="509"/>
    </location>
</feature>
<evidence type="ECO:0000256" key="15">
    <source>
        <dbReference type="ARBA" id="ARBA00023136"/>
    </source>
</evidence>
<dbReference type="Pfam" id="PF13967">
    <property type="entry name" value="RSN1_TM"/>
    <property type="match status" value="1"/>
</dbReference>
<evidence type="ECO:0000259" key="19">
    <source>
        <dbReference type="Pfam" id="PF00294"/>
    </source>
</evidence>
<comment type="caution">
    <text evidence="24">The sequence shown here is derived from an EMBL/GenBank/DDBJ whole genome shotgun (WGS) entry which is preliminary data.</text>
</comment>
<keyword evidence="8" id="KW-0808">Transferase</keyword>
<feature type="transmembrane region" description="Helical" evidence="18">
    <location>
        <begin position="118"/>
        <end position="136"/>
    </location>
</feature>
<evidence type="ECO:0000256" key="9">
    <source>
        <dbReference type="ARBA" id="ARBA00022692"/>
    </source>
</evidence>
<feature type="transmembrane region" description="Helical" evidence="18">
    <location>
        <begin position="811"/>
        <end position="832"/>
    </location>
</feature>
<comment type="similarity">
    <text evidence="5">Belongs to the carbohydrate kinase PfkB family.</text>
</comment>
<evidence type="ECO:0000256" key="13">
    <source>
        <dbReference type="ARBA" id="ARBA00022840"/>
    </source>
</evidence>
<evidence type="ECO:0000256" key="4">
    <source>
        <dbReference type="ARBA" id="ARBA00007779"/>
    </source>
</evidence>
<feature type="compositionally biased region" description="Acidic residues" evidence="17">
    <location>
        <begin position="1105"/>
        <end position="1118"/>
    </location>
</feature>
<keyword evidence="13" id="KW-0067">ATP-binding</keyword>
<keyword evidence="10" id="KW-0660">Purine salvage</keyword>
<dbReference type="InterPro" id="IPR032880">
    <property type="entry name" value="CSC1/OSCA1-like_N"/>
</dbReference>
<feature type="transmembrane region" description="Helical" evidence="18">
    <location>
        <begin position="35"/>
        <end position="57"/>
    </location>
</feature>
<feature type="compositionally biased region" description="Polar residues" evidence="17">
    <location>
        <begin position="498"/>
        <end position="509"/>
    </location>
</feature>
<feature type="transmembrane region" description="Helical" evidence="18">
    <location>
        <begin position="897"/>
        <end position="926"/>
    </location>
</feature>
<dbReference type="GO" id="GO:0006166">
    <property type="term" value="P:purine ribonucleoside salvage"/>
    <property type="evidence" value="ECO:0007669"/>
    <property type="project" value="UniProtKB-KW"/>
</dbReference>
<dbReference type="Gene3D" id="3.30.1110.10">
    <property type="match status" value="1"/>
</dbReference>
<feature type="transmembrane region" description="Helical" evidence="18">
    <location>
        <begin position="972"/>
        <end position="993"/>
    </location>
</feature>
<dbReference type="PANTHER" id="PTHR13018:SF20">
    <property type="entry name" value="SPORULATION-SPECIFIC PROTEIN 75"/>
    <property type="match status" value="1"/>
</dbReference>
<keyword evidence="14 18" id="KW-1133">Transmembrane helix</keyword>
<dbReference type="Pfam" id="PF14703">
    <property type="entry name" value="PHM7_cyt"/>
    <property type="match status" value="2"/>
</dbReference>
<dbReference type="InterPro" id="IPR011611">
    <property type="entry name" value="PfkB_dom"/>
</dbReference>
<dbReference type="InterPro" id="IPR045122">
    <property type="entry name" value="Csc1-like"/>
</dbReference>
<gene>
    <name evidence="24" type="ORF">B0A54_15675</name>
</gene>
<keyword evidence="12" id="KW-0418">Kinase</keyword>
<evidence type="ECO:0000256" key="2">
    <source>
        <dbReference type="ARBA" id="ARBA00004141"/>
    </source>
</evidence>
<feature type="transmembrane region" description="Helical" evidence="18">
    <location>
        <begin position="1042"/>
        <end position="1062"/>
    </location>
</feature>
<feature type="domain" description="Carbohydrate kinase PfkB" evidence="19">
    <location>
        <begin position="1401"/>
        <end position="1727"/>
    </location>
</feature>
<evidence type="ECO:0000256" key="10">
    <source>
        <dbReference type="ARBA" id="ARBA00022726"/>
    </source>
</evidence>
<dbReference type="STRING" id="329885.A0A4U0U8D0"/>
<evidence type="ECO:0000256" key="11">
    <source>
        <dbReference type="ARBA" id="ARBA00022741"/>
    </source>
</evidence>
<evidence type="ECO:0000259" key="23">
    <source>
        <dbReference type="Pfam" id="PF14703"/>
    </source>
</evidence>
<keyword evidence="9 18" id="KW-0812">Transmembrane</keyword>
<comment type="similarity">
    <text evidence="4">Belongs to the CSC1 (TC 1.A.17) family.</text>
</comment>
<dbReference type="EMBL" id="NAJP01000096">
    <property type="protein sequence ID" value="TKA31541.1"/>
    <property type="molecule type" value="Genomic_DNA"/>
</dbReference>
<evidence type="ECO:0000256" key="5">
    <source>
        <dbReference type="ARBA" id="ARBA00010688"/>
    </source>
</evidence>
<dbReference type="PRINTS" id="PR00989">
    <property type="entry name" value="ADENOKINASE"/>
</dbReference>
<dbReference type="InterPro" id="IPR027815">
    <property type="entry name" value="CSC1/OSCA1-like_cyt"/>
</dbReference>
<evidence type="ECO:0000256" key="8">
    <source>
        <dbReference type="ARBA" id="ARBA00022679"/>
    </source>
</evidence>
<evidence type="ECO:0000256" key="18">
    <source>
        <dbReference type="SAM" id="Phobius"/>
    </source>
</evidence>
<protein>
    <recommendedName>
        <fullName evidence="6">adenosine kinase</fullName>
        <ecNumber evidence="6">2.7.1.20</ecNumber>
    </recommendedName>
</protein>
<evidence type="ECO:0000256" key="12">
    <source>
        <dbReference type="ARBA" id="ARBA00022777"/>
    </source>
</evidence>
<dbReference type="CDD" id="cd01168">
    <property type="entry name" value="adenosine_kinase"/>
    <property type="match status" value="1"/>
</dbReference>
<evidence type="ECO:0000256" key="6">
    <source>
        <dbReference type="ARBA" id="ARBA00012119"/>
    </source>
</evidence>
<dbReference type="UniPathway" id="UPA00588">
    <property type="reaction ID" value="UER00659"/>
</dbReference>